<proteinExistence type="predicted"/>
<dbReference type="OrthoDB" id="7248516at2"/>
<dbReference type="Proteomes" id="UP000305471">
    <property type="component" value="Unassembled WGS sequence"/>
</dbReference>
<dbReference type="GO" id="GO:0016740">
    <property type="term" value="F:transferase activity"/>
    <property type="evidence" value="ECO:0007669"/>
    <property type="project" value="UniProtKB-KW"/>
</dbReference>
<dbReference type="Gene3D" id="3.90.550.10">
    <property type="entry name" value="Spore Coat Polysaccharide Biosynthesis Protein SpsA, Chain A"/>
    <property type="match status" value="1"/>
</dbReference>
<sequence>MIRHIEVCVVAHNEEDFIVSCLESIEVALANMPESTAFKVHIVNNGSSDSSESIIDSFCSTRDDFDAKHIRLGDKSNAWNVAIYELVQNSESLIVMVDGDCTISEDSLVALLEGAKLNTDAYLLAAIPEPIGRYSEIITRNTLNGKALSGNFYAITPLFHEKIKQTGFMLPVGLIGDDSLLAWVAQCDFKLSNGVKNGLMVGIKGALFGYHRLVPNTFKNIKMYWRRLQRYSLRHIQQNCIKAYLTLENDNFASLPSHVVDLYRYHRPEHIRTDNRLNTFLDTRTSKQIKTISVEK</sequence>
<feature type="domain" description="Glycosyltransferase 2-like" evidence="1">
    <location>
        <begin position="7"/>
        <end position="129"/>
    </location>
</feature>
<keyword evidence="3" id="KW-1185">Reference proteome</keyword>
<organism evidence="2 3">
    <name type="scientific">Alteromonas portus</name>
    <dbReference type="NCBI Taxonomy" id="2565549"/>
    <lineage>
        <taxon>Bacteria</taxon>
        <taxon>Pseudomonadati</taxon>
        <taxon>Pseudomonadota</taxon>
        <taxon>Gammaproteobacteria</taxon>
        <taxon>Alteromonadales</taxon>
        <taxon>Alteromonadaceae</taxon>
        <taxon>Alteromonas/Salinimonas group</taxon>
        <taxon>Alteromonas</taxon>
    </lineage>
</organism>
<comment type="caution">
    <text evidence="2">The sequence shown here is derived from an EMBL/GenBank/DDBJ whole genome shotgun (WGS) entry which is preliminary data.</text>
</comment>
<keyword evidence="2" id="KW-0808">Transferase</keyword>
<dbReference type="InterPro" id="IPR029044">
    <property type="entry name" value="Nucleotide-diphossugar_trans"/>
</dbReference>
<dbReference type="Pfam" id="PF00535">
    <property type="entry name" value="Glycos_transf_2"/>
    <property type="match status" value="1"/>
</dbReference>
<evidence type="ECO:0000313" key="3">
    <source>
        <dbReference type="Proteomes" id="UP000305471"/>
    </source>
</evidence>
<accession>A0A4U0ZBE1</accession>
<dbReference type="InterPro" id="IPR001173">
    <property type="entry name" value="Glyco_trans_2-like"/>
</dbReference>
<protein>
    <submittedName>
        <fullName evidence="2">Glycosyltransferase family 2 protein</fullName>
    </submittedName>
</protein>
<dbReference type="CDD" id="cd00761">
    <property type="entry name" value="Glyco_tranf_GTA_type"/>
    <property type="match status" value="1"/>
</dbReference>
<name>A0A4U0ZBE1_9ALTE</name>
<dbReference type="SUPFAM" id="SSF53448">
    <property type="entry name" value="Nucleotide-diphospho-sugar transferases"/>
    <property type="match status" value="1"/>
</dbReference>
<dbReference type="RefSeq" id="WP_136782182.1">
    <property type="nucleotide sequence ID" value="NZ_SWCO01000005.1"/>
</dbReference>
<gene>
    <name evidence="2" type="ORF">E5672_10665</name>
</gene>
<dbReference type="EMBL" id="SWCO01000005">
    <property type="protein sequence ID" value="TKB03491.1"/>
    <property type="molecule type" value="Genomic_DNA"/>
</dbReference>
<reference evidence="2 3" key="1">
    <citation type="submission" date="2019-04" db="EMBL/GenBank/DDBJ databases">
        <title>Alteromonas portus sp. nov., an alginate lyase-excreting marine bacterium.</title>
        <authorList>
            <person name="Huang H."/>
            <person name="Mo K."/>
            <person name="Bao S."/>
        </authorList>
    </citation>
    <scope>NUCLEOTIDE SEQUENCE [LARGE SCALE GENOMIC DNA]</scope>
    <source>
        <strain evidence="2 3">HB161718</strain>
    </source>
</reference>
<dbReference type="AlphaFoldDB" id="A0A4U0ZBE1"/>
<evidence type="ECO:0000259" key="1">
    <source>
        <dbReference type="Pfam" id="PF00535"/>
    </source>
</evidence>
<evidence type="ECO:0000313" key="2">
    <source>
        <dbReference type="EMBL" id="TKB03491.1"/>
    </source>
</evidence>